<dbReference type="GO" id="GO:0016853">
    <property type="term" value="F:isomerase activity"/>
    <property type="evidence" value="ECO:0007669"/>
    <property type="project" value="UniProtKB-KW"/>
</dbReference>
<keyword evidence="2" id="KW-0413">Isomerase</keyword>
<dbReference type="EMBL" id="FNRI01000006">
    <property type="protein sequence ID" value="SEA78470.1"/>
    <property type="molecule type" value="Genomic_DNA"/>
</dbReference>
<dbReference type="PANTHER" id="PTHR15108">
    <property type="entry name" value="N-ACYLGLUCOSAMINE-2-EPIMERASE"/>
    <property type="match status" value="1"/>
</dbReference>
<dbReference type="SUPFAM" id="SSF48208">
    <property type="entry name" value="Six-hairpin glycosidases"/>
    <property type="match status" value="1"/>
</dbReference>
<dbReference type="Gene3D" id="1.50.10.10">
    <property type="match status" value="1"/>
</dbReference>
<dbReference type="InterPro" id="IPR008928">
    <property type="entry name" value="6-hairpin_glycosidase_sf"/>
</dbReference>
<dbReference type="InterPro" id="IPR012341">
    <property type="entry name" value="6hp_glycosidase-like_sf"/>
</dbReference>
<dbReference type="InterPro" id="IPR034116">
    <property type="entry name" value="AGE_dom"/>
</dbReference>
<sequence>MNFNSLAALYKTELFENVIPFWLNHSLDRECGGYFTCLGRTGNVYDTDKFIWLQAREVWLFSMLYNNVEPRKEWLDAAIHGAAFLEKHGHDGALNWYFALDRRGAPLVEPYNIFSYTFATMAFGQLNKATGNPRYADIARRTFEIILSKASNPKGKWSKASPGSRTLKGFALPMILCNLAMEIEHLLSEEILHARMEECVHQVMEVFYRPELGIVVENLTADNQLSDTFEGRSVNPGHAIEAMWFVMDIGRRLKRPELIEQAKNITLRMVEYGWDTTYGGIFYFMDRKGCPPLQLEWDQKLWWVHIETLISLLKGYELTGDRRCLEWFERVHAYTWDHFKDPEYPEWFGYLNRRGEVLIDLKGGKWKGCFHVPRGLYQCWQTLERIDRKATLITPTPKTETLCNENLL</sequence>
<evidence type="ECO:0000256" key="1">
    <source>
        <dbReference type="ARBA" id="ARBA00008558"/>
    </source>
</evidence>
<dbReference type="InterPro" id="IPR010819">
    <property type="entry name" value="AGE/CE"/>
</dbReference>
<reference evidence="3 4" key="1">
    <citation type="submission" date="2016-10" db="EMBL/GenBank/DDBJ databases">
        <authorList>
            <person name="de Groot N.N."/>
        </authorList>
    </citation>
    <scope>NUCLEOTIDE SEQUENCE [LARGE SCALE GENOMIC DNA]</scope>
    <source>
        <strain evidence="3 4">DSM 25383</strain>
    </source>
</reference>
<comment type="similarity">
    <text evidence="1">Belongs to the N-acylglucosamine 2-epimerase family.</text>
</comment>
<dbReference type="AlphaFoldDB" id="A0A1H4E1N1"/>
<accession>A0A1H4E1N1</accession>
<dbReference type="OrthoDB" id="618431at2"/>
<protein>
    <submittedName>
        <fullName evidence="3">N-acylglucosamine 2-epimerase</fullName>
    </submittedName>
</protein>
<dbReference type="CDD" id="cd00249">
    <property type="entry name" value="AGE"/>
    <property type="match status" value="1"/>
</dbReference>
<evidence type="ECO:0000313" key="4">
    <source>
        <dbReference type="Proteomes" id="UP000183253"/>
    </source>
</evidence>
<organism evidence="3 4">
    <name type="scientific">Alistipes timonensis JC136</name>
    <dbReference type="NCBI Taxonomy" id="1033731"/>
    <lineage>
        <taxon>Bacteria</taxon>
        <taxon>Pseudomonadati</taxon>
        <taxon>Bacteroidota</taxon>
        <taxon>Bacteroidia</taxon>
        <taxon>Bacteroidales</taxon>
        <taxon>Rikenellaceae</taxon>
        <taxon>Alistipes</taxon>
    </lineage>
</organism>
<dbReference type="Proteomes" id="UP000183253">
    <property type="component" value="Unassembled WGS sequence"/>
</dbReference>
<evidence type="ECO:0000313" key="3">
    <source>
        <dbReference type="EMBL" id="SEA78470.1"/>
    </source>
</evidence>
<dbReference type="STRING" id="1033731.SAMN05444145_106119"/>
<keyword evidence="4" id="KW-1185">Reference proteome</keyword>
<dbReference type="RefSeq" id="WP_010266585.1">
    <property type="nucleotide sequence ID" value="NZ_CAEG01000021.1"/>
</dbReference>
<evidence type="ECO:0000256" key="2">
    <source>
        <dbReference type="ARBA" id="ARBA00023235"/>
    </source>
</evidence>
<name>A0A1H4E1N1_9BACT</name>
<proteinExistence type="inferred from homology"/>
<gene>
    <name evidence="3" type="ORF">SAMN05444145_106119</name>
</gene>
<dbReference type="Pfam" id="PF07221">
    <property type="entry name" value="GlcNAc_2-epim"/>
    <property type="match status" value="1"/>
</dbReference>
<dbReference type="FunFam" id="1.50.10.10:FF:000021">
    <property type="entry name" value="N-acylglucosamine 2-epimerase"/>
    <property type="match status" value="1"/>
</dbReference>
<dbReference type="GO" id="GO:0005975">
    <property type="term" value="P:carbohydrate metabolic process"/>
    <property type="evidence" value="ECO:0007669"/>
    <property type="project" value="InterPro"/>
</dbReference>